<name>A0A3S0HXU9_9PROT</name>
<keyword evidence="4" id="KW-0067">ATP-binding</keyword>
<dbReference type="PANTHER" id="PTHR35526">
    <property type="entry name" value="ANTI-SIGMA-F FACTOR RSBW-RELATED"/>
    <property type="match status" value="1"/>
</dbReference>
<gene>
    <name evidence="4" type="ORF">EJ903_21390</name>
</gene>
<dbReference type="SUPFAM" id="SSF55874">
    <property type="entry name" value="ATPase domain of HSP90 chaperone/DNA topoisomerase II/histidine kinase"/>
    <property type="match status" value="1"/>
</dbReference>
<dbReference type="InterPro" id="IPR036890">
    <property type="entry name" value="HATPase_C_sf"/>
</dbReference>
<feature type="region of interest" description="Disordered" evidence="2">
    <location>
        <begin position="60"/>
        <end position="79"/>
    </location>
</feature>
<keyword evidence="1" id="KW-0418">Kinase</keyword>
<dbReference type="AlphaFoldDB" id="A0A3S0HXU9"/>
<dbReference type="PANTHER" id="PTHR35526:SF6">
    <property type="entry name" value="SLR1861 PROTEIN"/>
    <property type="match status" value="1"/>
</dbReference>
<dbReference type="Pfam" id="PF13581">
    <property type="entry name" value="HATPase_c_2"/>
    <property type="match status" value="1"/>
</dbReference>
<dbReference type="InterPro" id="IPR050267">
    <property type="entry name" value="Anti-sigma-factor_SerPK"/>
</dbReference>
<accession>A0A3S0HXU9</accession>
<protein>
    <submittedName>
        <fullName evidence="4">ATP-binding protein</fullName>
    </submittedName>
</protein>
<dbReference type="Gene3D" id="3.30.565.10">
    <property type="entry name" value="Histidine kinase-like ATPase, C-terminal domain"/>
    <property type="match status" value="1"/>
</dbReference>
<evidence type="ECO:0000313" key="4">
    <source>
        <dbReference type="EMBL" id="RTR16151.1"/>
    </source>
</evidence>
<keyword evidence="5" id="KW-1185">Reference proteome</keyword>
<evidence type="ECO:0000259" key="3">
    <source>
        <dbReference type="Pfam" id="PF13581"/>
    </source>
</evidence>
<evidence type="ECO:0000313" key="5">
    <source>
        <dbReference type="Proteomes" id="UP000277007"/>
    </source>
</evidence>
<dbReference type="GO" id="GO:0004674">
    <property type="term" value="F:protein serine/threonine kinase activity"/>
    <property type="evidence" value="ECO:0007669"/>
    <property type="project" value="UniProtKB-KW"/>
</dbReference>
<proteinExistence type="predicted"/>
<comment type="caution">
    <text evidence="4">The sequence shown here is derived from an EMBL/GenBank/DDBJ whole genome shotgun (WGS) entry which is preliminary data.</text>
</comment>
<dbReference type="CDD" id="cd16936">
    <property type="entry name" value="HATPase_RsbW-like"/>
    <property type="match status" value="1"/>
</dbReference>
<evidence type="ECO:0000256" key="2">
    <source>
        <dbReference type="SAM" id="MobiDB-lite"/>
    </source>
</evidence>
<dbReference type="InterPro" id="IPR003594">
    <property type="entry name" value="HATPase_dom"/>
</dbReference>
<dbReference type="Proteomes" id="UP000277007">
    <property type="component" value="Unassembled WGS sequence"/>
</dbReference>
<feature type="domain" description="Histidine kinase/HSP90-like ATPase" evidence="3">
    <location>
        <begin position="87"/>
        <end position="210"/>
    </location>
</feature>
<keyword evidence="1" id="KW-0808">Transferase</keyword>
<sequence>MLRSLAWRVPPRSDSPVESPVPLCHLCGPFHRVNRCPARICHGGPARWCRAGLARPLIRPHSKAAPNRASPDQREQGMSDRLDLELRADLGELTRLADAVDAFATRNGLPPDIAFKITLCLDELITNTLSHGGVCGVISVRLRYDGTSVEVEIEDDAPPFDPFAAPPAPDLTSGVEDRPVGGLGLFLVMQTMDRTGYQRDGSRNRVRLTKHLPPPA</sequence>
<evidence type="ECO:0000256" key="1">
    <source>
        <dbReference type="ARBA" id="ARBA00022527"/>
    </source>
</evidence>
<dbReference type="GO" id="GO:0005524">
    <property type="term" value="F:ATP binding"/>
    <property type="evidence" value="ECO:0007669"/>
    <property type="project" value="UniProtKB-KW"/>
</dbReference>
<organism evidence="4 5">
    <name type="scientific">Azospirillum griseum</name>
    <dbReference type="NCBI Taxonomy" id="2496639"/>
    <lineage>
        <taxon>Bacteria</taxon>
        <taxon>Pseudomonadati</taxon>
        <taxon>Pseudomonadota</taxon>
        <taxon>Alphaproteobacteria</taxon>
        <taxon>Rhodospirillales</taxon>
        <taxon>Azospirillaceae</taxon>
        <taxon>Azospirillum</taxon>
    </lineage>
</organism>
<keyword evidence="1" id="KW-0723">Serine/threonine-protein kinase</keyword>
<dbReference type="EMBL" id="RXMA01000027">
    <property type="protein sequence ID" value="RTR16151.1"/>
    <property type="molecule type" value="Genomic_DNA"/>
</dbReference>
<reference evidence="4 5" key="1">
    <citation type="submission" date="2018-12" db="EMBL/GenBank/DDBJ databases">
        <authorList>
            <person name="Yang Y."/>
        </authorList>
    </citation>
    <scope>NUCLEOTIDE SEQUENCE [LARGE SCALE GENOMIC DNA]</scope>
    <source>
        <strain evidence="4 5">L-25-5w-1</strain>
    </source>
</reference>
<keyword evidence="4" id="KW-0547">Nucleotide-binding</keyword>